<feature type="transmembrane region" description="Helical" evidence="2">
    <location>
        <begin position="296"/>
        <end position="319"/>
    </location>
</feature>
<keyword evidence="2" id="KW-0472">Membrane</keyword>
<feature type="transmembrane region" description="Helical" evidence="2">
    <location>
        <begin position="254"/>
        <end position="276"/>
    </location>
</feature>
<keyword evidence="2" id="KW-0812">Transmembrane</keyword>
<dbReference type="EMBL" id="LT629792">
    <property type="protein sequence ID" value="SDT98318.1"/>
    <property type="molecule type" value="Genomic_DNA"/>
</dbReference>
<gene>
    <name evidence="4" type="ORF">SAMN04489714_1415</name>
</gene>
<evidence type="ECO:0000259" key="3">
    <source>
        <dbReference type="Pfam" id="PF25231"/>
    </source>
</evidence>
<feature type="compositionally biased region" description="Polar residues" evidence="1">
    <location>
        <begin position="9"/>
        <end position="18"/>
    </location>
</feature>
<feature type="region of interest" description="Disordered" evidence="1">
    <location>
        <begin position="1"/>
        <end position="156"/>
    </location>
</feature>
<feature type="transmembrane region" description="Helical" evidence="2">
    <location>
        <begin position="395"/>
        <end position="420"/>
    </location>
</feature>
<feature type="transmembrane region" description="Helical" evidence="2">
    <location>
        <begin position="185"/>
        <end position="209"/>
    </location>
</feature>
<feature type="compositionally biased region" description="Polar residues" evidence="1">
    <location>
        <begin position="100"/>
        <end position="110"/>
    </location>
</feature>
<feature type="transmembrane region" description="Helical" evidence="2">
    <location>
        <begin position="331"/>
        <end position="351"/>
    </location>
</feature>
<protein>
    <recommendedName>
        <fullName evidence="3">DUF7847 domain-containing protein</fullName>
    </recommendedName>
</protein>
<feature type="compositionally biased region" description="Low complexity" evidence="1">
    <location>
        <begin position="111"/>
        <end position="150"/>
    </location>
</feature>
<dbReference type="Proteomes" id="UP000198976">
    <property type="component" value="Chromosome I"/>
</dbReference>
<evidence type="ECO:0000256" key="2">
    <source>
        <dbReference type="SAM" id="Phobius"/>
    </source>
</evidence>
<reference evidence="4 5" key="1">
    <citation type="submission" date="2016-10" db="EMBL/GenBank/DDBJ databases">
        <authorList>
            <person name="Varghese N."/>
            <person name="Submissions S."/>
        </authorList>
    </citation>
    <scope>NUCLEOTIDE SEQUENCE [LARGE SCALE GENOMIC DNA]</scope>
    <source>
        <strain evidence="4 5">DSM 9169</strain>
    </source>
</reference>
<evidence type="ECO:0000256" key="1">
    <source>
        <dbReference type="SAM" id="MobiDB-lite"/>
    </source>
</evidence>
<proteinExistence type="predicted"/>
<organism evidence="4 5">
    <name type="scientific">Schaalia radingae</name>
    <dbReference type="NCBI Taxonomy" id="131110"/>
    <lineage>
        <taxon>Bacteria</taxon>
        <taxon>Bacillati</taxon>
        <taxon>Actinomycetota</taxon>
        <taxon>Actinomycetes</taxon>
        <taxon>Actinomycetales</taxon>
        <taxon>Actinomycetaceae</taxon>
        <taxon>Schaalia</taxon>
    </lineage>
</organism>
<feature type="transmembrane region" description="Helical" evidence="2">
    <location>
        <begin position="426"/>
        <end position="455"/>
    </location>
</feature>
<keyword evidence="2" id="KW-1133">Transmembrane helix</keyword>
<evidence type="ECO:0000313" key="5">
    <source>
        <dbReference type="Proteomes" id="UP000198976"/>
    </source>
</evidence>
<sequence length="474" mass="49560">MSESDQSRTFDQSASEGASSPPYEANQTAPEAGHDASWSAPGSGSASSASQFDSTATGGASGHAGAYRPGSDSREGPDSSWGAPPPRWGQRTSFAPPANGSDQFATPGQPASQASAQWSHASDHSAPGGGDQNFAPGAGPAPQNAPRAQQWGLGDPKPGVIPLRPLQIGELFEGTFRAMRSNPSVVFGFTLVVVLIVAVITAIISSLTVDSVFNKLFPLIDQTDEDPTVLIDFILSDLSSIATNLGINAVTTTVLLTISTVLVTGVLCATVQDAVLGRACTLAEAWNQIKSRVGVLSLYGLLLSIPSIAIGALMIFVLTQLGSAQESDMQRIVIMLLVATVAALIVSLVYLFLLIRLLYVEIVIVIERAGLIDSIKRSWKLTKGSFWRTFGRYALIYILLTALVSVASGVVGAVTGLLALTGSPTILFVSSVLGTTIAQAITLPVVACFTTLMYVDERMRKENLGPALAQAARA</sequence>
<accession>A0ABY0V8K8</accession>
<dbReference type="InterPro" id="IPR057169">
    <property type="entry name" value="DUF7847"/>
</dbReference>
<feature type="domain" description="DUF7847" evidence="3">
    <location>
        <begin position="166"/>
        <end position="454"/>
    </location>
</feature>
<dbReference type="RefSeq" id="WP_092648710.1">
    <property type="nucleotide sequence ID" value="NZ_LT629792.1"/>
</dbReference>
<feature type="compositionally biased region" description="Low complexity" evidence="1">
    <location>
        <begin position="36"/>
        <end position="66"/>
    </location>
</feature>
<name>A0ABY0V8K8_9ACTO</name>
<dbReference type="Pfam" id="PF25231">
    <property type="entry name" value="DUF7847"/>
    <property type="match status" value="1"/>
</dbReference>
<keyword evidence="5" id="KW-1185">Reference proteome</keyword>
<evidence type="ECO:0000313" key="4">
    <source>
        <dbReference type="EMBL" id="SDT98318.1"/>
    </source>
</evidence>